<proteinExistence type="predicted"/>
<evidence type="ECO:0000313" key="2">
    <source>
        <dbReference type="Proteomes" id="UP000887116"/>
    </source>
</evidence>
<keyword evidence="2" id="KW-1185">Reference proteome</keyword>
<reference evidence="1" key="1">
    <citation type="submission" date="2020-07" db="EMBL/GenBank/DDBJ databases">
        <title>Multicomponent nature underlies the extraordinary mechanical properties of spider dragline silk.</title>
        <authorList>
            <person name="Kono N."/>
            <person name="Nakamura H."/>
            <person name="Mori M."/>
            <person name="Yoshida Y."/>
            <person name="Ohtoshi R."/>
            <person name="Malay A.D."/>
            <person name="Moran D.A.P."/>
            <person name="Tomita M."/>
            <person name="Numata K."/>
            <person name="Arakawa K."/>
        </authorList>
    </citation>
    <scope>NUCLEOTIDE SEQUENCE</scope>
</reference>
<dbReference type="EMBL" id="BMAO01017990">
    <property type="protein sequence ID" value="GFR19862.1"/>
    <property type="molecule type" value="Genomic_DNA"/>
</dbReference>
<organism evidence="1 2">
    <name type="scientific">Trichonephila clavata</name>
    <name type="common">Joro spider</name>
    <name type="synonym">Nephila clavata</name>
    <dbReference type="NCBI Taxonomy" id="2740835"/>
    <lineage>
        <taxon>Eukaryota</taxon>
        <taxon>Metazoa</taxon>
        <taxon>Ecdysozoa</taxon>
        <taxon>Arthropoda</taxon>
        <taxon>Chelicerata</taxon>
        <taxon>Arachnida</taxon>
        <taxon>Araneae</taxon>
        <taxon>Araneomorphae</taxon>
        <taxon>Entelegynae</taxon>
        <taxon>Araneoidea</taxon>
        <taxon>Nephilidae</taxon>
        <taxon>Trichonephila</taxon>
    </lineage>
</organism>
<evidence type="ECO:0000313" key="1">
    <source>
        <dbReference type="EMBL" id="GFR19862.1"/>
    </source>
</evidence>
<name>A0A8X6HAA0_TRICU</name>
<sequence>MMSRLMINGGQKLYVALLRANERVIVVWRGQQRGNEMNGLRATWGLLKVRGGTFLLWKIVKEKRLDIQSQNTSWRFLLFQHVTNIYYLILLTFQLNRIFLKLNRGSIGSKNYFNYLMVDLKNALEECGSEIRRSDSDH</sequence>
<dbReference type="Proteomes" id="UP000887116">
    <property type="component" value="Unassembled WGS sequence"/>
</dbReference>
<dbReference type="AlphaFoldDB" id="A0A8X6HAA0"/>
<protein>
    <submittedName>
        <fullName evidence="1">Uncharacterized protein</fullName>
    </submittedName>
</protein>
<accession>A0A8X6HAA0</accession>
<comment type="caution">
    <text evidence="1">The sequence shown here is derived from an EMBL/GenBank/DDBJ whole genome shotgun (WGS) entry which is preliminary data.</text>
</comment>
<gene>
    <name evidence="1" type="ORF">TNCT_348901</name>
</gene>